<dbReference type="SFLD" id="SFLDS00003">
    <property type="entry name" value="Haloacid_Dehalogenase"/>
    <property type="match status" value="1"/>
</dbReference>
<dbReference type="KEGG" id="shv:AAT16_04220"/>
<dbReference type="SFLD" id="SFLDG01140">
    <property type="entry name" value="C2.B:_Phosphomannomutase_and_P"/>
    <property type="match status" value="1"/>
</dbReference>
<dbReference type="Proteomes" id="UP000183090">
    <property type="component" value="Unassembled WGS sequence"/>
</dbReference>
<dbReference type="InterPro" id="IPR000150">
    <property type="entry name" value="Cof"/>
</dbReference>
<dbReference type="Gene3D" id="3.40.50.1000">
    <property type="entry name" value="HAD superfamily/HAD-like"/>
    <property type="match status" value="1"/>
</dbReference>
<gene>
    <name evidence="1" type="ORF">AAT16_04220</name>
    <name evidence="2" type="ORF">SAMN05216235_0081</name>
</gene>
<reference evidence="3" key="2">
    <citation type="submission" date="2015-04" db="EMBL/GenBank/DDBJ databases">
        <title>Complete genome sequence of Salinicoccus halodurans strain H3B36, isolated from the Qaidam basin of China.</title>
        <authorList>
            <person name="Ma Y."/>
            <person name="Jiang K."/>
            <person name="Xue Y."/>
        </authorList>
    </citation>
    <scope>NUCLEOTIDE SEQUENCE [LARGE SCALE GENOMIC DNA]</scope>
    <source>
        <strain evidence="3">H3B36</strain>
    </source>
</reference>
<dbReference type="InterPro" id="IPR006379">
    <property type="entry name" value="HAD-SF_hydro_IIB"/>
</dbReference>
<reference evidence="2 4" key="3">
    <citation type="submission" date="2016-10" db="EMBL/GenBank/DDBJ databases">
        <authorList>
            <person name="Varghese N."/>
            <person name="Submissions S."/>
        </authorList>
    </citation>
    <scope>NUCLEOTIDE SEQUENCE [LARGE SCALE GENOMIC DNA]</scope>
    <source>
        <strain evidence="2 4">CGMCC 1.6501</strain>
    </source>
</reference>
<dbReference type="Pfam" id="PF08282">
    <property type="entry name" value="Hydrolase_3"/>
    <property type="match status" value="1"/>
</dbReference>
<protein>
    <recommendedName>
        <fullName evidence="5">Haloacid dehalogenase</fullName>
    </recommendedName>
</protein>
<dbReference type="PANTHER" id="PTHR10000">
    <property type="entry name" value="PHOSPHOSERINE PHOSPHATASE"/>
    <property type="match status" value="1"/>
</dbReference>
<evidence type="ECO:0000313" key="4">
    <source>
        <dbReference type="Proteomes" id="UP000183090"/>
    </source>
</evidence>
<dbReference type="Proteomes" id="UP000034029">
    <property type="component" value="Chromosome"/>
</dbReference>
<dbReference type="GO" id="GO:0000287">
    <property type="term" value="F:magnesium ion binding"/>
    <property type="evidence" value="ECO:0007669"/>
    <property type="project" value="TreeGrafter"/>
</dbReference>
<dbReference type="OrthoDB" id="9790031at2"/>
<evidence type="ECO:0000313" key="2">
    <source>
        <dbReference type="EMBL" id="SFK51382.1"/>
    </source>
</evidence>
<dbReference type="AlphaFoldDB" id="A0A0F7HIY4"/>
<dbReference type="GO" id="GO:0005829">
    <property type="term" value="C:cytosol"/>
    <property type="evidence" value="ECO:0007669"/>
    <property type="project" value="TreeGrafter"/>
</dbReference>
<sequence>MTRWLIAFDLDDSLLMENGAVHEKLKFKLRELQKNDNVLLFASGRSDYSITNVISTIGLNEENIYTSAYNGALLKYGRKEIFSEKLKQEDIKKLMNYIYTNDLYAQSYIDEFIVYETENEYTEIEQNITGQQKKKVKSLMEASQSYPKLMGLGHPSLIREVLDNTTNDLKNDYNITITKPYFLEMMKKNISKAKSVNLIIDREKIDHKKTMAFGDSHNDIQMLEAVSINVAVDNAIKEVKDVCNFKTLSNNDNGIYEFLINFKDWS</sequence>
<dbReference type="SUPFAM" id="SSF56784">
    <property type="entry name" value="HAD-like"/>
    <property type="match status" value="1"/>
</dbReference>
<evidence type="ECO:0000313" key="1">
    <source>
        <dbReference type="EMBL" id="AKG73489.1"/>
    </source>
</evidence>
<keyword evidence="3" id="KW-1185">Reference proteome</keyword>
<name>A0A0F7HIY4_9STAP</name>
<evidence type="ECO:0008006" key="5">
    <source>
        <dbReference type="Google" id="ProtNLM"/>
    </source>
</evidence>
<organism evidence="2 4">
    <name type="scientific">Salinicoccus halodurans</name>
    <dbReference type="NCBI Taxonomy" id="407035"/>
    <lineage>
        <taxon>Bacteria</taxon>
        <taxon>Bacillati</taxon>
        <taxon>Bacillota</taxon>
        <taxon>Bacilli</taxon>
        <taxon>Bacillales</taxon>
        <taxon>Staphylococcaceae</taxon>
        <taxon>Salinicoccus</taxon>
    </lineage>
</organism>
<dbReference type="RefSeq" id="WP_046789679.1">
    <property type="nucleotide sequence ID" value="NZ_CP011366.1"/>
</dbReference>
<reference evidence="1 3" key="1">
    <citation type="journal article" date="2015" name="Int. J. Syst. Evol. Microbiol.">
        <title>Complete genome sequence of Salinicoccus halodurans H3B36, isolated from the Qaidam Basin in China.</title>
        <authorList>
            <person name="Jiang K."/>
            <person name="Xue Y."/>
            <person name="Ma Y."/>
        </authorList>
    </citation>
    <scope>NUCLEOTIDE SEQUENCE [LARGE SCALE GENOMIC DNA]</scope>
    <source>
        <strain evidence="1 3">H3B36</strain>
    </source>
</reference>
<dbReference type="EMBL" id="FOTB01000001">
    <property type="protein sequence ID" value="SFK51382.1"/>
    <property type="molecule type" value="Genomic_DNA"/>
</dbReference>
<accession>A0A0F7HIY4</accession>
<dbReference type="GO" id="GO:0016791">
    <property type="term" value="F:phosphatase activity"/>
    <property type="evidence" value="ECO:0007669"/>
    <property type="project" value="UniProtKB-ARBA"/>
</dbReference>
<dbReference type="InterPro" id="IPR036412">
    <property type="entry name" value="HAD-like_sf"/>
</dbReference>
<dbReference type="Gene3D" id="3.30.1240.10">
    <property type="match status" value="1"/>
</dbReference>
<dbReference type="NCBIfam" id="TIGR01484">
    <property type="entry name" value="HAD-SF-IIB"/>
    <property type="match status" value="1"/>
</dbReference>
<dbReference type="PANTHER" id="PTHR10000:SF8">
    <property type="entry name" value="HAD SUPERFAMILY HYDROLASE-LIKE, TYPE 3"/>
    <property type="match status" value="1"/>
</dbReference>
<evidence type="ECO:0000313" key="3">
    <source>
        <dbReference type="Proteomes" id="UP000034029"/>
    </source>
</evidence>
<dbReference type="NCBIfam" id="TIGR00099">
    <property type="entry name" value="Cof-subfamily"/>
    <property type="match status" value="1"/>
</dbReference>
<dbReference type="InterPro" id="IPR023214">
    <property type="entry name" value="HAD_sf"/>
</dbReference>
<dbReference type="EMBL" id="CP011366">
    <property type="protein sequence ID" value="AKG73489.1"/>
    <property type="molecule type" value="Genomic_DNA"/>
</dbReference>
<proteinExistence type="predicted"/>